<dbReference type="RefSeq" id="WP_345071674.1">
    <property type="nucleotide sequence ID" value="NZ_BAABDJ010000007.1"/>
</dbReference>
<reference evidence="2" key="1">
    <citation type="journal article" date="2019" name="Int. J. Syst. Evol. Microbiol.">
        <title>The Global Catalogue of Microorganisms (GCM) 10K type strain sequencing project: providing services to taxonomists for standard genome sequencing and annotation.</title>
        <authorList>
            <consortium name="The Broad Institute Genomics Platform"/>
            <consortium name="The Broad Institute Genome Sequencing Center for Infectious Disease"/>
            <person name="Wu L."/>
            <person name="Ma J."/>
        </authorList>
    </citation>
    <scope>NUCLEOTIDE SEQUENCE [LARGE SCALE GENOMIC DNA]</scope>
    <source>
        <strain evidence="2">JCM 17224</strain>
    </source>
</reference>
<keyword evidence="2" id="KW-1185">Reference proteome</keyword>
<dbReference type="Proteomes" id="UP001500567">
    <property type="component" value="Unassembled WGS sequence"/>
</dbReference>
<gene>
    <name evidence="1" type="ORF">GCM10022408_12020</name>
</gene>
<comment type="caution">
    <text evidence="1">The sequence shown here is derived from an EMBL/GenBank/DDBJ whole genome shotgun (WGS) entry which is preliminary data.</text>
</comment>
<proteinExistence type="predicted"/>
<sequence length="115" mass="12470">MLGTNPKPEPAALVSNDVSVDAMVYHPRTTYRGGRPDWVFSPGRRPVAVARPASVGYPCLILAYAAAEDLTRAVPVDVVELQSPQDQKALALPRGNYTVVAKDHTGNTRTWTVKN</sequence>
<name>A0ABP7RU02_9BACT</name>
<protein>
    <submittedName>
        <fullName evidence="1">Uncharacterized protein</fullName>
    </submittedName>
</protein>
<evidence type="ECO:0000313" key="1">
    <source>
        <dbReference type="EMBL" id="GAA4002259.1"/>
    </source>
</evidence>
<evidence type="ECO:0000313" key="2">
    <source>
        <dbReference type="Proteomes" id="UP001500567"/>
    </source>
</evidence>
<organism evidence="1 2">
    <name type="scientific">Hymenobacter fastidiosus</name>
    <dbReference type="NCBI Taxonomy" id="486264"/>
    <lineage>
        <taxon>Bacteria</taxon>
        <taxon>Pseudomonadati</taxon>
        <taxon>Bacteroidota</taxon>
        <taxon>Cytophagia</taxon>
        <taxon>Cytophagales</taxon>
        <taxon>Hymenobacteraceae</taxon>
        <taxon>Hymenobacter</taxon>
    </lineage>
</organism>
<dbReference type="EMBL" id="BAABDJ010000007">
    <property type="protein sequence ID" value="GAA4002259.1"/>
    <property type="molecule type" value="Genomic_DNA"/>
</dbReference>
<accession>A0ABP7RU02</accession>